<dbReference type="EMBL" id="BAABDQ010000053">
    <property type="protein sequence ID" value="GAA3615839.1"/>
    <property type="molecule type" value="Genomic_DNA"/>
</dbReference>
<evidence type="ECO:0000313" key="1">
    <source>
        <dbReference type="EMBL" id="GAA3615839.1"/>
    </source>
</evidence>
<gene>
    <name evidence="1" type="ORF">GCM10022419_121390</name>
</gene>
<name>A0ABP6ZS98_9ACTN</name>
<dbReference type="Gene3D" id="3.30.1310.10">
    <property type="entry name" value="Nucleoid-associated protein YbaB-like domain"/>
    <property type="match status" value="1"/>
</dbReference>
<dbReference type="InterPro" id="IPR004401">
    <property type="entry name" value="YbaB/EbfC"/>
</dbReference>
<proteinExistence type="predicted"/>
<dbReference type="Proteomes" id="UP001500630">
    <property type="component" value="Unassembled WGS sequence"/>
</dbReference>
<evidence type="ECO:0000313" key="2">
    <source>
        <dbReference type="Proteomes" id="UP001500630"/>
    </source>
</evidence>
<reference evidence="2" key="1">
    <citation type="journal article" date="2019" name="Int. J. Syst. Evol. Microbiol.">
        <title>The Global Catalogue of Microorganisms (GCM) 10K type strain sequencing project: providing services to taxonomists for standard genome sequencing and annotation.</title>
        <authorList>
            <consortium name="The Broad Institute Genomics Platform"/>
            <consortium name="The Broad Institute Genome Sequencing Center for Infectious Disease"/>
            <person name="Wu L."/>
            <person name="Ma J."/>
        </authorList>
    </citation>
    <scope>NUCLEOTIDE SEQUENCE [LARGE SCALE GENOMIC DNA]</scope>
    <source>
        <strain evidence="2">JCM 17326</strain>
    </source>
</reference>
<keyword evidence="2" id="KW-1185">Reference proteome</keyword>
<dbReference type="InterPro" id="IPR036894">
    <property type="entry name" value="YbaB-like_sf"/>
</dbReference>
<protein>
    <recommendedName>
        <fullName evidence="3">YbaB/EbfC family DNA-binding protein</fullName>
    </recommendedName>
</protein>
<dbReference type="Pfam" id="PF02575">
    <property type="entry name" value="YbaB_DNA_bd"/>
    <property type="match status" value="1"/>
</dbReference>
<accession>A0ABP6ZS98</accession>
<comment type="caution">
    <text evidence="1">The sequence shown here is derived from an EMBL/GenBank/DDBJ whole genome shotgun (WGS) entry which is preliminary data.</text>
</comment>
<sequence>MDADEARLIELDKFVHESERSVRELEQAIKSLRELYGTGESRTGAVSARVDASSKLVELAISPRAMKLVNHELSREVVEAVNAAQLDHERQTKKLIPTTSDAEALLKTFEHDLAGMQDGFTAKTHDRLNRVRAVQRRWES</sequence>
<dbReference type="RefSeq" id="WP_345577132.1">
    <property type="nucleotide sequence ID" value="NZ_BAABDQ010000053.1"/>
</dbReference>
<dbReference type="SUPFAM" id="SSF82607">
    <property type="entry name" value="YbaB-like"/>
    <property type="match status" value="1"/>
</dbReference>
<evidence type="ECO:0008006" key="3">
    <source>
        <dbReference type="Google" id="ProtNLM"/>
    </source>
</evidence>
<organism evidence="1 2">
    <name type="scientific">Nonomuraea rosea</name>
    <dbReference type="NCBI Taxonomy" id="638574"/>
    <lineage>
        <taxon>Bacteria</taxon>
        <taxon>Bacillati</taxon>
        <taxon>Actinomycetota</taxon>
        <taxon>Actinomycetes</taxon>
        <taxon>Streptosporangiales</taxon>
        <taxon>Streptosporangiaceae</taxon>
        <taxon>Nonomuraea</taxon>
    </lineage>
</organism>